<dbReference type="GO" id="GO:0015648">
    <property type="term" value="F:lipid-linked peptidoglycan transporter activity"/>
    <property type="evidence" value="ECO:0007669"/>
    <property type="project" value="TreeGrafter"/>
</dbReference>
<feature type="compositionally biased region" description="Basic residues" evidence="18">
    <location>
        <begin position="477"/>
        <end position="487"/>
    </location>
</feature>
<feature type="transmembrane region" description="Helical" evidence="19">
    <location>
        <begin position="197"/>
        <end position="227"/>
    </location>
</feature>
<dbReference type="PANTHER" id="PTHR30474">
    <property type="entry name" value="CELL CYCLE PROTEIN"/>
    <property type="match status" value="1"/>
</dbReference>
<dbReference type="GO" id="GO:0051301">
    <property type="term" value="P:cell division"/>
    <property type="evidence" value="ECO:0007669"/>
    <property type="project" value="InterPro"/>
</dbReference>
<evidence type="ECO:0000256" key="8">
    <source>
        <dbReference type="ARBA" id="ARBA00022989"/>
    </source>
</evidence>
<evidence type="ECO:0000256" key="4">
    <source>
        <dbReference type="ARBA" id="ARBA00022679"/>
    </source>
</evidence>
<evidence type="ECO:0000256" key="5">
    <source>
        <dbReference type="ARBA" id="ARBA00022692"/>
    </source>
</evidence>
<name>A0A9X1WJA6_9CORY</name>
<dbReference type="GO" id="GO:0008360">
    <property type="term" value="P:regulation of cell shape"/>
    <property type="evidence" value="ECO:0007669"/>
    <property type="project" value="UniProtKB-KW"/>
</dbReference>
<keyword evidence="21" id="KW-1185">Reference proteome</keyword>
<keyword evidence="9 19" id="KW-0472">Membrane</keyword>
<dbReference type="Proteomes" id="UP001139207">
    <property type="component" value="Unassembled WGS sequence"/>
</dbReference>
<keyword evidence="3" id="KW-0328">Glycosyltransferase</keyword>
<dbReference type="RefSeq" id="WP_244804319.1">
    <property type="nucleotide sequence ID" value="NZ_JALIEA010000012.1"/>
</dbReference>
<evidence type="ECO:0000256" key="18">
    <source>
        <dbReference type="SAM" id="MobiDB-lite"/>
    </source>
</evidence>
<accession>A0A9X1WJA6</accession>
<keyword evidence="4" id="KW-0808">Transferase</keyword>
<evidence type="ECO:0000256" key="15">
    <source>
        <dbReference type="ARBA" id="ARBA00044770"/>
    </source>
</evidence>
<feature type="transmembrane region" description="Helical" evidence="19">
    <location>
        <begin position="295"/>
        <end position="322"/>
    </location>
</feature>
<feature type="transmembrane region" description="Helical" evidence="19">
    <location>
        <begin position="167"/>
        <end position="185"/>
    </location>
</feature>
<dbReference type="EC" id="2.4.99.28" evidence="15"/>
<dbReference type="InterPro" id="IPR018365">
    <property type="entry name" value="Cell_cycle_FtsW-rel_CS"/>
</dbReference>
<evidence type="ECO:0000256" key="16">
    <source>
        <dbReference type="ARBA" id="ARBA00049902"/>
    </source>
</evidence>
<evidence type="ECO:0000256" key="3">
    <source>
        <dbReference type="ARBA" id="ARBA00022676"/>
    </source>
</evidence>
<evidence type="ECO:0000256" key="6">
    <source>
        <dbReference type="ARBA" id="ARBA00022960"/>
    </source>
</evidence>
<keyword evidence="8 19" id="KW-1133">Transmembrane helix</keyword>
<keyword evidence="7" id="KW-0573">Peptidoglycan synthesis</keyword>
<keyword evidence="6" id="KW-0133">Cell shape</keyword>
<dbReference type="GO" id="GO:0008955">
    <property type="term" value="F:peptidoglycan glycosyltransferase activity"/>
    <property type="evidence" value="ECO:0007669"/>
    <property type="project" value="UniProtKB-EC"/>
</dbReference>
<comment type="similarity">
    <text evidence="12">Belongs to the SEDS family. FtsW subfamily.</text>
</comment>
<feature type="region of interest" description="Disordered" evidence="18">
    <location>
        <begin position="417"/>
        <end position="487"/>
    </location>
</feature>
<evidence type="ECO:0000313" key="21">
    <source>
        <dbReference type="Proteomes" id="UP001139207"/>
    </source>
</evidence>
<keyword evidence="5 19" id="KW-0812">Transmembrane</keyword>
<evidence type="ECO:0000256" key="7">
    <source>
        <dbReference type="ARBA" id="ARBA00022984"/>
    </source>
</evidence>
<proteinExistence type="inferred from homology"/>
<feature type="transmembrane region" description="Helical" evidence="19">
    <location>
        <begin position="334"/>
        <end position="352"/>
    </location>
</feature>
<dbReference type="GO" id="GO:0009252">
    <property type="term" value="P:peptidoglycan biosynthetic process"/>
    <property type="evidence" value="ECO:0007669"/>
    <property type="project" value="UniProtKB-KW"/>
</dbReference>
<comment type="subcellular location">
    <subcellularLocation>
        <location evidence="1">Membrane</location>
        <topology evidence="1">Multi-pass membrane protein</topology>
    </subcellularLocation>
</comment>
<feature type="transmembrane region" description="Helical" evidence="19">
    <location>
        <begin position="372"/>
        <end position="392"/>
    </location>
</feature>
<evidence type="ECO:0000256" key="11">
    <source>
        <dbReference type="ARBA" id="ARBA00033270"/>
    </source>
</evidence>
<dbReference type="Pfam" id="PF01098">
    <property type="entry name" value="FTSW_RODA_SPOVE"/>
    <property type="match status" value="1"/>
</dbReference>
<evidence type="ECO:0000256" key="1">
    <source>
        <dbReference type="ARBA" id="ARBA00004141"/>
    </source>
</evidence>
<evidence type="ECO:0000256" key="17">
    <source>
        <dbReference type="ARBA" id="ARBA00049966"/>
    </source>
</evidence>
<dbReference type="EMBL" id="JALIEA010000012">
    <property type="protein sequence ID" value="MCJ7858607.1"/>
    <property type="molecule type" value="Genomic_DNA"/>
</dbReference>
<comment type="caution">
    <text evidence="20">The sequence shown here is derived from an EMBL/GenBank/DDBJ whole genome shotgun (WGS) entry which is preliminary data.</text>
</comment>
<dbReference type="PANTHER" id="PTHR30474:SF2">
    <property type="entry name" value="PEPTIDOGLYCAN GLYCOSYLTRANSFERASE FTSW-RELATED"/>
    <property type="match status" value="1"/>
</dbReference>
<evidence type="ECO:0000256" key="14">
    <source>
        <dbReference type="ARBA" id="ARBA00041418"/>
    </source>
</evidence>
<evidence type="ECO:0000256" key="13">
    <source>
        <dbReference type="ARBA" id="ARBA00041185"/>
    </source>
</evidence>
<evidence type="ECO:0000313" key="20">
    <source>
        <dbReference type="EMBL" id="MCJ7858607.1"/>
    </source>
</evidence>
<feature type="transmembrane region" description="Helical" evidence="19">
    <location>
        <begin position="69"/>
        <end position="87"/>
    </location>
</feature>
<evidence type="ECO:0000256" key="9">
    <source>
        <dbReference type="ARBA" id="ARBA00023136"/>
    </source>
</evidence>
<feature type="compositionally biased region" description="Basic and acidic residues" evidence="18">
    <location>
        <begin position="425"/>
        <end position="444"/>
    </location>
</feature>
<feature type="transmembrane region" description="Helical" evidence="19">
    <location>
        <begin position="99"/>
        <end position="119"/>
    </location>
</feature>
<comment type="catalytic activity">
    <reaction evidence="16">
        <text>[GlcNAc-(1-&gt;4)-Mur2Ac(oyl-L-Ala-gamma-D-Glu-L-Lys-D-Ala-D-Ala)](n)-di-trans,octa-cis-undecaprenyl diphosphate + beta-D-GlcNAc-(1-&gt;4)-Mur2Ac(oyl-L-Ala-gamma-D-Glu-L-Lys-D-Ala-D-Ala)-di-trans,octa-cis-undecaprenyl diphosphate = [GlcNAc-(1-&gt;4)-Mur2Ac(oyl-L-Ala-gamma-D-Glu-L-Lys-D-Ala-D-Ala)](n+1)-di-trans,octa-cis-undecaprenyl diphosphate + di-trans,octa-cis-undecaprenyl diphosphate + H(+)</text>
        <dbReference type="Rhea" id="RHEA:23708"/>
        <dbReference type="Rhea" id="RHEA-COMP:9602"/>
        <dbReference type="Rhea" id="RHEA-COMP:9603"/>
        <dbReference type="ChEBI" id="CHEBI:15378"/>
        <dbReference type="ChEBI" id="CHEBI:58405"/>
        <dbReference type="ChEBI" id="CHEBI:60033"/>
        <dbReference type="ChEBI" id="CHEBI:78435"/>
        <dbReference type="EC" id="2.4.99.28"/>
    </reaction>
</comment>
<evidence type="ECO:0000256" key="19">
    <source>
        <dbReference type="SAM" id="Phobius"/>
    </source>
</evidence>
<dbReference type="GO" id="GO:0032153">
    <property type="term" value="C:cell division site"/>
    <property type="evidence" value="ECO:0007669"/>
    <property type="project" value="TreeGrafter"/>
</dbReference>
<protein>
    <recommendedName>
        <fullName evidence="13">Probable peptidoglycan glycosyltransferase FtsW</fullName>
        <ecNumber evidence="15">2.4.99.28</ecNumber>
    </recommendedName>
    <alternativeName>
        <fullName evidence="14">Cell division protein FtsW</fullName>
    </alternativeName>
    <alternativeName>
        <fullName evidence="11">Cell wall polymerase</fullName>
    </alternativeName>
    <alternativeName>
        <fullName evidence="10">Peptidoglycan polymerase</fullName>
    </alternativeName>
</protein>
<evidence type="ECO:0000256" key="12">
    <source>
        <dbReference type="ARBA" id="ARBA00038053"/>
    </source>
</evidence>
<evidence type="ECO:0000256" key="2">
    <source>
        <dbReference type="ARBA" id="ARBA00004752"/>
    </source>
</evidence>
<gene>
    <name evidence="20" type="ORF">MUN33_07750</name>
</gene>
<dbReference type="AlphaFoldDB" id="A0A9X1WJA6"/>
<feature type="transmembrane region" description="Helical" evidence="19">
    <location>
        <begin position="30"/>
        <end position="49"/>
    </location>
</feature>
<comment type="pathway">
    <text evidence="2">Cell wall biogenesis; peptidoglycan biosynthesis.</text>
</comment>
<reference evidence="20" key="1">
    <citation type="submission" date="2022-04" db="EMBL/GenBank/DDBJ databases">
        <title>Corynebacterium kalidii LD5P10.</title>
        <authorList>
            <person name="Sun J.Q."/>
        </authorList>
    </citation>
    <scope>NUCLEOTIDE SEQUENCE</scope>
    <source>
        <strain evidence="20">LD5P10</strain>
    </source>
</reference>
<dbReference type="InterPro" id="IPR001182">
    <property type="entry name" value="FtsW/RodA"/>
</dbReference>
<evidence type="ECO:0000256" key="10">
    <source>
        <dbReference type="ARBA" id="ARBA00032370"/>
    </source>
</evidence>
<dbReference type="GO" id="GO:0005886">
    <property type="term" value="C:plasma membrane"/>
    <property type="evidence" value="ECO:0007669"/>
    <property type="project" value="TreeGrafter"/>
</dbReference>
<sequence>MTLKEGTGRPESPWRGLGEKFRRALATPQFNYKVILSVTAILVLVGLTMVLSSSMVSSIDSDTGVFGEFMKQAVVVAAGLVGMWFFLRITPTTVRNLSVFFLGFSVVLLILVLIPGIGVGGTEVGSNSWIRFGGIGIQPSEVAKFSLAVWGAAVIAARSRVSSSARFVLNPFVVVTAVVLGLVLLQDDLGMMLSLAAVVASMLFFAGVSTTALVTVLALVGVAGVIFSLQHTFRSARFSSWTETFTLSFDEATSRGATFQSRQGILSLSDGGLLGQGLGQSRAKWLYLPEAANDFVFAIIGEELGLLGAGLVVVLFGVLAWFGIRTAMAQNDPFLRLLAAALTMGITVQAFYNMGYVVGLFPMTGVQLPLISAGGSSAVVTLASLGLLANIARHEPATVSSMQHEGRPLIDRLLFLPEPEPYKPGQERRERVREQPRRYGEPVTRRRQPPPGEPVRRTGATSRHRGAREPLPEPRHRTSQQHNRRRR</sequence>
<organism evidence="20 21">
    <name type="scientific">Corynebacterium kalidii</name>
    <dbReference type="NCBI Taxonomy" id="2931982"/>
    <lineage>
        <taxon>Bacteria</taxon>
        <taxon>Bacillati</taxon>
        <taxon>Actinomycetota</taxon>
        <taxon>Actinomycetes</taxon>
        <taxon>Mycobacteriales</taxon>
        <taxon>Corynebacteriaceae</taxon>
        <taxon>Corynebacterium</taxon>
    </lineage>
</organism>
<feature type="compositionally biased region" description="Basic and acidic residues" evidence="18">
    <location>
        <begin position="467"/>
        <end position="476"/>
    </location>
</feature>
<comment type="function">
    <text evidence="17">Peptidoglycan polymerase that is essential for cell division.</text>
</comment>
<dbReference type="PROSITE" id="PS00428">
    <property type="entry name" value="FTSW_RODA_SPOVE"/>
    <property type="match status" value="1"/>
</dbReference>